<dbReference type="Gene3D" id="3.90.1440.10">
    <property type="entry name" value="SecA, preprotein cross-linking domain"/>
    <property type="match status" value="1"/>
</dbReference>
<evidence type="ECO:0000256" key="3">
    <source>
        <dbReference type="ARBA" id="ARBA00007650"/>
    </source>
</evidence>
<keyword evidence="8 15" id="KW-0547">Nucleotide-binding</keyword>
<dbReference type="Proteomes" id="UP001524478">
    <property type="component" value="Unassembled WGS sequence"/>
</dbReference>
<dbReference type="PRINTS" id="PR00906">
    <property type="entry name" value="SECA"/>
</dbReference>
<dbReference type="InterPro" id="IPR014018">
    <property type="entry name" value="SecA_motor_DEAD"/>
</dbReference>
<evidence type="ECO:0000313" key="20">
    <source>
        <dbReference type="EMBL" id="MCQ4925565.1"/>
    </source>
</evidence>
<name>A0ABT1SGE0_9FIRM</name>
<comment type="cofactor">
    <cofactor evidence="1">
        <name>Zn(2+)</name>
        <dbReference type="ChEBI" id="CHEBI:29105"/>
    </cofactor>
</comment>
<evidence type="ECO:0000256" key="11">
    <source>
        <dbReference type="ARBA" id="ARBA00022927"/>
    </source>
</evidence>
<dbReference type="NCBIfam" id="NF009538">
    <property type="entry name" value="PRK12904.1"/>
    <property type="match status" value="1"/>
</dbReference>
<comment type="similarity">
    <text evidence="3 15 16">Belongs to the SecA family.</text>
</comment>
<comment type="caution">
    <text evidence="20">The sequence shown here is derived from an EMBL/GenBank/DDBJ whole genome shotgun (WGS) entry which is preliminary data.</text>
</comment>
<keyword evidence="13 15" id="KW-0811">Translocation</keyword>
<proteinExistence type="inferred from homology"/>
<feature type="compositionally biased region" description="Basic and acidic residues" evidence="17">
    <location>
        <begin position="883"/>
        <end position="892"/>
    </location>
</feature>
<dbReference type="InterPro" id="IPR044722">
    <property type="entry name" value="SecA_SF2_C"/>
</dbReference>
<dbReference type="PROSITE" id="PS01312">
    <property type="entry name" value="SECA"/>
    <property type="match status" value="1"/>
</dbReference>
<keyword evidence="11 15" id="KW-0653">Protein transport</keyword>
<dbReference type="InterPro" id="IPR011130">
    <property type="entry name" value="SecA_preprotein_X-link_dom"/>
</dbReference>
<dbReference type="SMART" id="SM00958">
    <property type="entry name" value="SecA_PP_bind"/>
    <property type="match status" value="1"/>
</dbReference>
<accession>A0ABT1SGE0</accession>
<dbReference type="Gene3D" id="3.40.50.300">
    <property type="entry name" value="P-loop containing nucleotide triphosphate hydrolases"/>
    <property type="match status" value="2"/>
</dbReference>
<evidence type="ECO:0000256" key="1">
    <source>
        <dbReference type="ARBA" id="ARBA00001947"/>
    </source>
</evidence>
<evidence type="ECO:0000256" key="12">
    <source>
        <dbReference type="ARBA" id="ARBA00022967"/>
    </source>
</evidence>
<dbReference type="PROSITE" id="PS51196">
    <property type="entry name" value="SECA_MOTOR_DEAD"/>
    <property type="match status" value="1"/>
</dbReference>
<protein>
    <recommendedName>
        <fullName evidence="15 16">Protein translocase subunit SecA</fullName>
        <ecNumber evidence="15">7.4.2.8</ecNumber>
    </recommendedName>
</protein>
<keyword evidence="10 15" id="KW-0067">ATP-binding</keyword>
<organism evidence="20 21">
    <name type="scientific">Tissierella carlieri</name>
    <dbReference type="NCBI Taxonomy" id="689904"/>
    <lineage>
        <taxon>Bacteria</taxon>
        <taxon>Bacillati</taxon>
        <taxon>Bacillota</taxon>
        <taxon>Tissierellia</taxon>
        <taxon>Tissierellales</taxon>
        <taxon>Tissierellaceae</taxon>
        <taxon>Tissierella</taxon>
    </lineage>
</organism>
<keyword evidence="4 15" id="KW-0813">Transport</keyword>
<evidence type="ECO:0000259" key="18">
    <source>
        <dbReference type="PROSITE" id="PS51192"/>
    </source>
</evidence>
<dbReference type="InterPro" id="IPR004027">
    <property type="entry name" value="SEC_C_motif"/>
</dbReference>
<evidence type="ECO:0000256" key="17">
    <source>
        <dbReference type="SAM" id="MobiDB-lite"/>
    </source>
</evidence>
<dbReference type="SUPFAM" id="SSF81767">
    <property type="entry name" value="Pre-protein crosslinking domain of SecA"/>
    <property type="match status" value="1"/>
</dbReference>
<feature type="region of interest" description="Disordered" evidence="17">
    <location>
        <begin position="883"/>
        <end position="903"/>
    </location>
</feature>
<feature type="domain" description="SecA family profile" evidence="19">
    <location>
        <begin position="2"/>
        <end position="648"/>
    </location>
</feature>
<dbReference type="Pfam" id="PF07516">
    <property type="entry name" value="SecA_SW"/>
    <property type="match status" value="1"/>
</dbReference>
<evidence type="ECO:0000313" key="21">
    <source>
        <dbReference type="Proteomes" id="UP001524478"/>
    </source>
</evidence>
<dbReference type="Pfam" id="PF21090">
    <property type="entry name" value="P-loop_SecA"/>
    <property type="match status" value="1"/>
</dbReference>
<keyword evidence="6 15" id="KW-0963">Cytoplasm</keyword>
<evidence type="ECO:0000256" key="8">
    <source>
        <dbReference type="ARBA" id="ARBA00022741"/>
    </source>
</evidence>
<comment type="function">
    <text evidence="15">Part of the Sec protein translocase complex. Interacts with the SecYEG preprotein conducting channel. Has a central role in coupling the hydrolysis of ATP to the transfer of proteins into and across the cell membrane, serving as an ATP-driven molecular motor driving the stepwise translocation of polypeptide chains across the membrane.</text>
</comment>
<feature type="binding site" evidence="15">
    <location>
        <position position="86"/>
    </location>
    <ligand>
        <name>ATP</name>
        <dbReference type="ChEBI" id="CHEBI:30616"/>
    </ligand>
</feature>
<dbReference type="InterPro" id="IPR036670">
    <property type="entry name" value="SecA_X-link_sf"/>
</dbReference>
<dbReference type="PANTHER" id="PTHR30612">
    <property type="entry name" value="SECA INNER MEMBRANE COMPONENT OF SEC PROTEIN SECRETION SYSTEM"/>
    <property type="match status" value="1"/>
</dbReference>
<evidence type="ECO:0000256" key="4">
    <source>
        <dbReference type="ARBA" id="ARBA00022448"/>
    </source>
</evidence>
<keyword evidence="5 15" id="KW-1003">Cell membrane</keyword>
<keyword evidence="7" id="KW-0479">Metal-binding</keyword>
<evidence type="ECO:0000259" key="19">
    <source>
        <dbReference type="PROSITE" id="PS51196"/>
    </source>
</evidence>
<dbReference type="InterPro" id="IPR020937">
    <property type="entry name" value="SecA_CS"/>
</dbReference>
<dbReference type="SMART" id="SM00957">
    <property type="entry name" value="SecA_DEAD"/>
    <property type="match status" value="1"/>
</dbReference>
<dbReference type="EC" id="7.4.2.8" evidence="15"/>
<dbReference type="InterPro" id="IPR011115">
    <property type="entry name" value="SecA_DEAD"/>
</dbReference>
<dbReference type="CDD" id="cd18803">
    <property type="entry name" value="SF2_C_secA"/>
    <property type="match status" value="1"/>
</dbReference>
<evidence type="ECO:0000256" key="14">
    <source>
        <dbReference type="ARBA" id="ARBA00023136"/>
    </source>
</evidence>
<keyword evidence="9" id="KW-0862">Zinc</keyword>
<evidence type="ECO:0000256" key="15">
    <source>
        <dbReference type="HAMAP-Rule" id="MF_01382"/>
    </source>
</evidence>
<dbReference type="RefSeq" id="WP_256312989.1">
    <property type="nucleotide sequence ID" value="NZ_JANGAC010000024.1"/>
</dbReference>
<dbReference type="InterPro" id="IPR014001">
    <property type="entry name" value="Helicase_ATP-bd"/>
</dbReference>
<gene>
    <name evidence="15 20" type="primary">secA</name>
    <name evidence="20" type="ORF">NE686_20890</name>
</gene>
<dbReference type="PANTHER" id="PTHR30612:SF0">
    <property type="entry name" value="CHLOROPLAST PROTEIN-TRANSPORTING ATPASE"/>
    <property type="match status" value="1"/>
</dbReference>
<dbReference type="EMBL" id="JANGAC010000024">
    <property type="protein sequence ID" value="MCQ4925565.1"/>
    <property type="molecule type" value="Genomic_DNA"/>
</dbReference>
<comment type="subcellular location">
    <subcellularLocation>
        <location evidence="15">Cell membrane</location>
        <topology evidence="15">Peripheral membrane protein</topology>
        <orientation evidence="15">Cytoplasmic side</orientation>
    </subcellularLocation>
    <subcellularLocation>
        <location evidence="15">Cytoplasm</location>
    </subcellularLocation>
    <subcellularLocation>
        <location evidence="2">Membrane</location>
        <topology evidence="2">Peripheral membrane protein</topology>
    </subcellularLocation>
    <text evidence="15">Distribution is 50-50.</text>
</comment>
<keyword evidence="14 15" id="KW-0472">Membrane</keyword>
<evidence type="ECO:0000256" key="9">
    <source>
        <dbReference type="ARBA" id="ARBA00022833"/>
    </source>
</evidence>
<reference evidence="20 21" key="1">
    <citation type="submission" date="2022-06" db="EMBL/GenBank/DDBJ databases">
        <title>Isolation of gut microbiota from human fecal samples.</title>
        <authorList>
            <person name="Pamer E.G."/>
            <person name="Barat B."/>
            <person name="Waligurski E."/>
            <person name="Medina S."/>
            <person name="Paddock L."/>
            <person name="Mostad J."/>
        </authorList>
    </citation>
    <scope>NUCLEOTIDE SEQUENCE [LARGE SCALE GENOMIC DNA]</scope>
    <source>
        <strain evidence="20 21">DFI.7.95</strain>
    </source>
</reference>
<comment type="catalytic activity">
    <reaction evidence="15">
        <text>ATP + H2O + cellular proteinSide 1 = ADP + phosphate + cellular proteinSide 2.</text>
        <dbReference type="EC" id="7.4.2.8"/>
    </reaction>
</comment>
<dbReference type="Gene3D" id="1.10.3060.10">
    <property type="entry name" value="Helical scaffold and wing domains of SecA"/>
    <property type="match status" value="1"/>
</dbReference>
<dbReference type="SUPFAM" id="SSF52540">
    <property type="entry name" value="P-loop containing nucleoside triphosphate hydrolases"/>
    <property type="match status" value="2"/>
</dbReference>
<evidence type="ECO:0000256" key="16">
    <source>
        <dbReference type="RuleBase" id="RU003874"/>
    </source>
</evidence>
<feature type="binding site" evidence="15">
    <location>
        <begin position="104"/>
        <end position="108"/>
    </location>
    <ligand>
        <name>ATP</name>
        <dbReference type="ChEBI" id="CHEBI:30616"/>
    </ligand>
</feature>
<sequence>MASLFEKLFGTYSDRELKKITPLVDKIESLDGEMQKLTDQQLKEKTLEFKNRLNQSETLDDILPEAFAVVREASYRVLGIKHFRVQLIGGIILHQGRISEMKTGEGKTLMATLPAYLNALTGKGVHIVTVNDYLAKRDKEWMGKVYEFLGLTVGCIVHGISNQERKAAYNYDITYGTNNEFGFDYLRDNMVIYKEDMVQRPLYFAIVDEVDSILVDEARTPLIISGTGDKSTKLYEMADSFARTLTSRIMDPGEEKMDPFNREIKEETVDYVIDEKAKSCSITEKGTAKAESFFGIENLSDIENMEIAHHVNQALKARSIMKRDIDYVVKDGEVIIVDEFTGRLMYGRRYSDGLHQAIEAKEKLNVKSESKTLATITFQNYFRMYTKLSGMTGTAKTEEAEFREIYDMDVVEIPTNKPVIRQDLADVIYRSEEAKFRAVVREIKEKHATGQPILVGTITIERSELLSKMLKKEGIPHEVLNAKHHDREAEIVAQAGRFGSVTIATNMAGRGTDIVLGGNPEFLAKQEMRKKGFTDEILSLVDSFYDTDNEEVLAARKTYQELHDKYKVETDAENKKVLEAGGLHIIGTERHESRRIDNQLRGRAGRQGDPGSSRFYISLEDDLMRLFGGERIINLIDGLKMPEDEPLEHSMLTKSIENAQKKVEGNNFGIRKHVLKYDDVMNKQREVIYGERRKVLEGEDLRSHIQEMAKSLVMDNIEIYTRQSKYPEEWDLEGLENYVMSLFDINKKFLSFTDIESITKEALIDKIMEKAEEKYKAKELDFGEERFREVERVVLLQVVDSKWMDHIDAMDQLRQGIGLRAYGQEDPVRAYQNEGFDMFNEMTHSIWEDTVRFLYQVENPEKVQRKKVAEPISTNADEISKTIVNKEKKVGRNDPCPCGSGKKYKKCCGQDS</sequence>
<comment type="subunit">
    <text evidence="15">Monomer and homodimer. Part of the essential Sec protein translocation apparatus which comprises SecA, SecYEG and auxiliary proteins SecDF. Other proteins may also be involved.</text>
</comment>
<dbReference type="SUPFAM" id="SSF81886">
    <property type="entry name" value="Helical scaffold and wing domains of SecA"/>
    <property type="match status" value="1"/>
</dbReference>
<dbReference type="Pfam" id="PF07517">
    <property type="entry name" value="SecA_DEAD"/>
    <property type="match status" value="1"/>
</dbReference>
<evidence type="ECO:0000256" key="5">
    <source>
        <dbReference type="ARBA" id="ARBA00022475"/>
    </source>
</evidence>
<dbReference type="NCBIfam" id="TIGR00963">
    <property type="entry name" value="secA"/>
    <property type="match status" value="1"/>
</dbReference>
<evidence type="ECO:0000256" key="10">
    <source>
        <dbReference type="ARBA" id="ARBA00022840"/>
    </source>
</evidence>
<evidence type="ECO:0000256" key="2">
    <source>
        <dbReference type="ARBA" id="ARBA00004170"/>
    </source>
</evidence>
<feature type="binding site" evidence="15">
    <location>
        <position position="513"/>
    </location>
    <ligand>
        <name>ATP</name>
        <dbReference type="ChEBI" id="CHEBI:30616"/>
    </ligand>
</feature>
<dbReference type="Pfam" id="PF01043">
    <property type="entry name" value="SecA_PP_bind"/>
    <property type="match status" value="1"/>
</dbReference>
<dbReference type="InterPro" id="IPR027417">
    <property type="entry name" value="P-loop_NTPase"/>
</dbReference>
<dbReference type="Pfam" id="PF02810">
    <property type="entry name" value="SEC-C"/>
    <property type="match status" value="1"/>
</dbReference>
<keyword evidence="21" id="KW-1185">Reference proteome</keyword>
<dbReference type="InterPro" id="IPR000185">
    <property type="entry name" value="SecA"/>
</dbReference>
<evidence type="ECO:0000256" key="7">
    <source>
        <dbReference type="ARBA" id="ARBA00022723"/>
    </source>
</evidence>
<dbReference type="PROSITE" id="PS51192">
    <property type="entry name" value="HELICASE_ATP_BIND_1"/>
    <property type="match status" value="1"/>
</dbReference>
<dbReference type="InterPro" id="IPR036266">
    <property type="entry name" value="SecA_Wing/Scaffold_sf"/>
</dbReference>
<evidence type="ECO:0000256" key="6">
    <source>
        <dbReference type="ARBA" id="ARBA00022490"/>
    </source>
</evidence>
<dbReference type="CDD" id="cd17928">
    <property type="entry name" value="DEXDc_SecA"/>
    <property type="match status" value="1"/>
</dbReference>
<evidence type="ECO:0000256" key="13">
    <source>
        <dbReference type="ARBA" id="ARBA00023010"/>
    </source>
</evidence>
<feature type="domain" description="Helicase ATP-binding" evidence="18">
    <location>
        <begin position="88"/>
        <end position="234"/>
    </location>
</feature>
<keyword evidence="12 15" id="KW-1278">Translocase</keyword>
<dbReference type="HAMAP" id="MF_01382">
    <property type="entry name" value="SecA"/>
    <property type="match status" value="1"/>
</dbReference>
<dbReference type="InterPro" id="IPR011116">
    <property type="entry name" value="SecA_Wing/Scaffold"/>
</dbReference>